<dbReference type="Proteomes" id="UP000663881">
    <property type="component" value="Unassembled WGS sequence"/>
</dbReference>
<dbReference type="InterPro" id="IPR003280">
    <property type="entry name" value="2pore_dom_K_chnl"/>
</dbReference>
<dbReference type="Gene3D" id="1.10.287.70">
    <property type="match status" value="1"/>
</dbReference>
<dbReference type="GO" id="GO:0005886">
    <property type="term" value="C:plasma membrane"/>
    <property type="evidence" value="ECO:0007669"/>
    <property type="project" value="TreeGrafter"/>
</dbReference>
<evidence type="ECO:0000256" key="11">
    <source>
        <dbReference type="ARBA" id="ARBA00023303"/>
    </source>
</evidence>
<evidence type="ECO:0000256" key="8">
    <source>
        <dbReference type="ARBA" id="ARBA00022989"/>
    </source>
</evidence>
<dbReference type="Pfam" id="PF07885">
    <property type="entry name" value="Ion_trans_2"/>
    <property type="match status" value="2"/>
</dbReference>
<comment type="similarity">
    <text evidence="2 12">Belongs to the two pore domain potassium channel (TC 1.A.1.8) family.</text>
</comment>
<evidence type="ECO:0000256" key="3">
    <source>
        <dbReference type="ARBA" id="ARBA00022448"/>
    </source>
</evidence>
<evidence type="ECO:0000256" key="6">
    <source>
        <dbReference type="ARBA" id="ARBA00022826"/>
    </source>
</evidence>
<feature type="transmembrane region" description="Helical" evidence="13">
    <location>
        <begin position="130"/>
        <end position="159"/>
    </location>
</feature>
<dbReference type="Proteomes" id="UP000663868">
    <property type="component" value="Unassembled WGS sequence"/>
</dbReference>
<reference evidence="17" key="1">
    <citation type="submission" date="2021-02" db="EMBL/GenBank/DDBJ databases">
        <authorList>
            <person name="Nowell W R."/>
        </authorList>
    </citation>
    <scope>NUCLEOTIDE SEQUENCE</scope>
</reference>
<evidence type="ECO:0000256" key="1">
    <source>
        <dbReference type="ARBA" id="ARBA00004141"/>
    </source>
</evidence>
<dbReference type="GO" id="GO:0030322">
    <property type="term" value="P:stabilization of membrane potential"/>
    <property type="evidence" value="ECO:0007669"/>
    <property type="project" value="TreeGrafter"/>
</dbReference>
<evidence type="ECO:0000256" key="9">
    <source>
        <dbReference type="ARBA" id="ARBA00023065"/>
    </source>
</evidence>
<evidence type="ECO:0000313" key="18">
    <source>
        <dbReference type="Proteomes" id="UP000663881"/>
    </source>
</evidence>
<feature type="transmembrane region" description="Helical" evidence="13">
    <location>
        <begin position="99"/>
        <end position="118"/>
    </location>
</feature>
<feature type="transmembrane region" description="Helical" evidence="13">
    <location>
        <begin position="238"/>
        <end position="264"/>
    </location>
</feature>
<evidence type="ECO:0000256" key="5">
    <source>
        <dbReference type="ARBA" id="ARBA00022692"/>
    </source>
</evidence>
<feature type="domain" description="Potassium channel" evidence="14">
    <location>
        <begin position="186"/>
        <end position="256"/>
    </location>
</feature>
<organism evidence="17 18">
    <name type="scientific">Adineta steineri</name>
    <dbReference type="NCBI Taxonomy" id="433720"/>
    <lineage>
        <taxon>Eukaryota</taxon>
        <taxon>Metazoa</taxon>
        <taxon>Spiralia</taxon>
        <taxon>Gnathifera</taxon>
        <taxon>Rotifera</taxon>
        <taxon>Eurotatoria</taxon>
        <taxon>Bdelloidea</taxon>
        <taxon>Adinetida</taxon>
        <taxon>Adinetidae</taxon>
        <taxon>Adineta</taxon>
    </lineage>
</organism>
<keyword evidence="7" id="KW-0630">Potassium</keyword>
<evidence type="ECO:0000256" key="7">
    <source>
        <dbReference type="ARBA" id="ARBA00022958"/>
    </source>
</evidence>
<keyword evidence="9 12" id="KW-0406">Ion transport</keyword>
<dbReference type="EMBL" id="CAJOAZ010000613">
    <property type="protein sequence ID" value="CAF3683631.1"/>
    <property type="molecule type" value="Genomic_DNA"/>
</dbReference>
<dbReference type="AlphaFoldDB" id="A0A818WQ17"/>
<keyword evidence="10 13" id="KW-0472">Membrane</keyword>
<dbReference type="Proteomes" id="UP000663844">
    <property type="component" value="Unassembled WGS sequence"/>
</dbReference>
<name>A0A818WQ17_9BILA</name>
<dbReference type="GO" id="GO:0022841">
    <property type="term" value="F:potassium ion leak channel activity"/>
    <property type="evidence" value="ECO:0007669"/>
    <property type="project" value="TreeGrafter"/>
</dbReference>
<feature type="transmembrane region" description="Helical" evidence="13">
    <location>
        <begin position="179"/>
        <end position="197"/>
    </location>
</feature>
<evidence type="ECO:0000256" key="12">
    <source>
        <dbReference type="RuleBase" id="RU003857"/>
    </source>
</evidence>
<evidence type="ECO:0000256" key="13">
    <source>
        <dbReference type="SAM" id="Phobius"/>
    </source>
</evidence>
<dbReference type="EMBL" id="CAJOBB010000058">
    <property type="protein sequence ID" value="CAF3537845.1"/>
    <property type="molecule type" value="Genomic_DNA"/>
</dbReference>
<feature type="domain" description="Potassium channel" evidence="14">
    <location>
        <begin position="94"/>
        <end position="151"/>
    </location>
</feature>
<evidence type="ECO:0000259" key="14">
    <source>
        <dbReference type="Pfam" id="PF07885"/>
    </source>
</evidence>
<gene>
    <name evidence="15" type="ORF">KXQ929_LOCUS2009</name>
    <name evidence="17" type="ORF">OKA104_LOCUS14367</name>
    <name evidence="16" type="ORF">OXD698_LOCUS11095</name>
</gene>
<keyword evidence="4" id="KW-0633">Potassium transport</keyword>
<evidence type="ECO:0000256" key="4">
    <source>
        <dbReference type="ARBA" id="ARBA00022538"/>
    </source>
</evidence>
<dbReference type="PANTHER" id="PTHR11003">
    <property type="entry name" value="POTASSIUM CHANNEL, SUBFAMILY K"/>
    <property type="match status" value="1"/>
</dbReference>
<evidence type="ECO:0000256" key="2">
    <source>
        <dbReference type="ARBA" id="ARBA00006666"/>
    </source>
</evidence>
<dbReference type="PRINTS" id="PR01095">
    <property type="entry name" value="TASKCHANNEL"/>
</dbReference>
<keyword evidence="5 12" id="KW-0812">Transmembrane</keyword>
<dbReference type="SUPFAM" id="SSF81324">
    <property type="entry name" value="Voltage-gated potassium channels"/>
    <property type="match status" value="2"/>
</dbReference>
<comment type="subcellular location">
    <subcellularLocation>
        <location evidence="1">Membrane</location>
        <topology evidence="1">Multi-pass membrane protein</topology>
    </subcellularLocation>
</comment>
<evidence type="ECO:0000313" key="17">
    <source>
        <dbReference type="EMBL" id="CAF3729108.1"/>
    </source>
</evidence>
<keyword evidence="6" id="KW-0631">Potassium channel</keyword>
<dbReference type="PRINTS" id="PR01333">
    <property type="entry name" value="2POREKCHANEL"/>
</dbReference>
<feature type="transmembrane region" description="Helical" evidence="13">
    <location>
        <begin position="28"/>
        <end position="46"/>
    </location>
</feature>
<keyword evidence="8 13" id="KW-1133">Transmembrane helix</keyword>
<dbReference type="GO" id="GO:0015271">
    <property type="term" value="F:outward rectifier potassium channel activity"/>
    <property type="evidence" value="ECO:0007669"/>
    <property type="project" value="TreeGrafter"/>
</dbReference>
<keyword evidence="3 12" id="KW-0813">Transport</keyword>
<dbReference type="InterPro" id="IPR013099">
    <property type="entry name" value="K_chnl_dom"/>
</dbReference>
<evidence type="ECO:0000313" key="16">
    <source>
        <dbReference type="EMBL" id="CAF3683631.1"/>
    </source>
</evidence>
<sequence>MYVSLPPGPDVVLTPTTKTPFRIQNYRTLAYVLTTLVYLVIGAAIFDRLESTQESISFANLQTRIDVFRQQHNMSKSEFENLTRTVESRLNYRKKQWKFIGSFYYATVVLALVGYGHAIPYTKAGRAVTIAYALIGIPMWLIMIQSVGERLNSLITFVLKRIKRHFKRKREPQITAMELLTCEALLTVLTLATGSYVFHRYENWRYFDAFYYCLLTLTTIGFGDLVPMQKDDYGSIGWLYILFCIMFILTGLTIVASSGNLLILRFVETNTKRSRNERYEMEERRRQQVRVVGDVISSNGRLVTLEDDEDTPSLLGPINNAPRIPMEASASDLSLCSCRGQSSCIPTSCKTKFKRKHQNILHQQKTTLVKPQMIVIRSLREQILESLQPKIEMDENMALHRSYLQLDKIQKRIHLGFLKQQETELLQLKLACFYTSQVLDINAS</sequence>
<protein>
    <recommendedName>
        <fullName evidence="14">Potassium channel domain-containing protein</fullName>
    </recommendedName>
</protein>
<evidence type="ECO:0000313" key="15">
    <source>
        <dbReference type="EMBL" id="CAF3537845.1"/>
    </source>
</evidence>
<feature type="transmembrane region" description="Helical" evidence="13">
    <location>
        <begin position="209"/>
        <end position="226"/>
    </location>
</feature>
<proteinExistence type="inferred from homology"/>
<evidence type="ECO:0000256" key="10">
    <source>
        <dbReference type="ARBA" id="ARBA00023136"/>
    </source>
</evidence>
<keyword evidence="11 12" id="KW-0407">Ion channel</keyword>
<comment type="caution">
    <text evidence="17">The sequence shown here is derived from an EMBL/GenBank/DDBJ whole genome shotgun (WGS) entry which is preliminary data.</text>
</comment>
<dbReference type="PANTHER" id="PTHR11003:SF291">
    <property type="entry name" value="IP11374P"/>
    <property type="match status" value="1"/>
</dbReference>
<accession>A0A818WQ17</accession>
<dbReference type="EMBL" id="CAJOAY010000755">
    <property type="protein sequence ID" value="CAF3729108.1"/>
    <property type="molecule type" value="Genomic_DNA"/>
</dbReference>
<dbReference type="InterPro" id="IPR003092">
    <property type="entry name" value="2pore_dom_K_chnl_TASK"/>
</dbReference>